<dbReference type="InterPro" id="IPR002110">
    <property type="entry name" value="Ankyrin_rpt"/>
</dbReference>
<reference evidence="4 5" key="1">
    <citation type="submission" date="2024-04" db="EMBL/GenBank/DDBJ databases">
        <authorList>
            <consortium name="Genoscope - CEA"/>
            <person name="William W."/>
        </authorList>
    </citation>
    <scope>NUCLEOTIDE SEQUENCE [LARGE SCALE GENOMIC DNA]</scope>
</reference>
<protein>
    <submittedName>
        <fullName evidence="4">Uncharacterized protein</fullName>
    </submittedName>
</protein>
<gene>
    <name evidence="4" type="ORF">GSLYS_00017378001</name>
</gene>
<keyword evidence="2 3" id="KW-0040">ANK repeat</keyword>
<evidence type="ECO:0000256" key="1">
    <source>
        <dbReference type="ARBA" id="ARBA00022737"/>
    </source>
</evidence>
<feature type="repeat" description="ANK" evidence="3">
    <location>
        <begin position="357"/>
        <end position="385"/>
    </location>
</feature>
<dbReference type="PROSITE" id="PS50088">
    <property type="entry name" value="ANK_REPEAT"/>
    <property type="match status" value="5"/>
</dbReference>
<keyword evidence="1" id="KW-0677">Repeat</keyword>
<comment type="caution">
    <text evidence="4">The sequence shown here is derived from an EMBL/GenBank/DDBJ whole genome shotgun (WGS) entry which is preliminary data.</text>
</comment>
<dbReference type="AlphaFoldDB" id="A0AAV2IC81"/>
<dbReference type="SUPFAM" id="SSF48403">
    <property type="entry name" value="Ankyrin repeat"/>
    <property type="match status" value="2"/>
</dbReference>
<organism evidence="4 5">
    <name type="scientific">Lymnaea stagnalis</name>
    <name type="common">Great pond snail</name>
    <name type="synonym">Helix stagnalis</name>
    <dbReference type="NCBI Taxonomy" id="6523"/>
    <lineage>
        <taxon>Eukaryota</taxon>
        <taxon>Metazoa</taxon>
        <taxon>Spiralia</taxon>
        <taxon>Lophotrochozoa</taxon>
        <taxon>Mollusca</taxon>
        <taxon>Gastropoda</taxon>
        <taxon>Heterobranchia</taxon>
        <taxon>Euthyneura</taxon>
        <taxon>Panpulmonata</taxon>
        <taxon>Hygrophila</taxon>
        <taxon>Lymnaeoidea</taxon>
        <taxon>Lymnaeidae</taxon>
        <taxon>Lymnaea</taxon>
    </lineage>
</organism>
<dbReference type="EMBL" id="CAXITT010000581">
    <property type="protein sequence ID" value="CAL1543865.1"/>
    <property type="molecule type" value="Genomic_DNA"/>
</dbReference>
<feature type="repeat" description="ANK" evidence="3">
    <location>
        <begin position="519"/>
        <end position="549"/>
    </location>
</feature>
<dbReference type="PROSITE" id="PS50297">
    <property type="entry name" value="ANK_REP_REGION"/>
    <property type="match status" value="4"/>
</dbReference>
<keyword evidence="5" id="KW-1185">Reference proteome</keyword>
<feature type="non-terminal residue" evidence="4">
    <location>
        <position position="559"/>
    </location>
</feature>
<dbReference type="Pfam" id="PF12796">
    <property type="entry name" value="Ank_2"/>
    <property type="match status" value="4"/>
</dbReference>
<dbReference type="Pfam" id="PF00023">
    <property type="entry name" value="Ank"/>
    <property type="match status" value="1"/>
</dbReference>
<dbReference type="Proteomes" id="UP001497497">
    <property type="component" value="Unassembled WGS sequence"/>
</dbReference>
<evidence type="ECO:0000256" key="3">
    <source>
        <dbReference type="PROSITE-ProRule" id="PRU00023"/>
    </source>
</evidence>
<dbReference type="Gene3D" id="1.25.40.20">
    <property type="entry name" value="Ankyrin repeat-containing domain"/>
    <property type="match status" value="5"/>
</dbReference>
<dbReference type="SMART" id="SM00248">
    <property type="entry name" value="ANK"/>
    <property type="match status" value="13"/>
</dbReference>
<evidence type="ECO:0000313" key="4">
    <source>
        <dbReference type="EMBL" id="CAL1543865.1"/>
    </source>
</evidence>
<sequence length="559" mass="61652">MGNTPLLVSAERGFVDIARLLLDKGADVNASNIRGDSALTLSVRTCGSKDMIGLLLKQKSVDVNHRNKDGYTCWMKAVEALDFDALKLLIKSGRDIDRDVNNCKGQMNTKLSTTPETDSMAIKGFKVDAIISLLEREAKGSQSSLRLAVFQRDLYSIRFLIDYGIHDVNMNYRYDRELLFDFLKDIEKKQSKKCHVSITELAIIRKLLQTGADVYLRNSRRADEVLFKAVNIGSYELIDLLCQHGADPNTQSRKSPCQNAVAAAVEKGRCDLLKLLIKYNANVHCNNWPLYRLRLNFLIETALRSGEVNDIELLLRNGASVNVEAGLHLAVTHKRLDSLRFLLGKFSDLSRSAIHSNSMGLIHKAVKTGDVDIINTLLDTGSDVNCLFDGKTPLMHADTPDVMELLIKRGADVNKQTDHGRQINMLFYVIFREYMVEILLRSGAKVNDTDSQEQTPLMVAAKHSDAGSVLKILLEAGAEVNKVDSKGVSALHEAVVGGSLKNVEILIEFGADVNQKCNNGGTALHVAENNEVVLEYLIRNGADVNAQDASGNTALITAV</sequence>
<evidence type="ECO:0000256" key="2">
    <source>
        <dbReference type="ARBA" id="ARBA00023043"/>
    </source>
</evidence>
<dbReference type="PANTHER" id="PTHR24126:SF14">
    <property type="entry name" value="ANK_REP_REGION DOMAIN-CONTAINING PROTEIN"/>
    <property type="match status" value="1"/>
</dbReference>
<feature type="repeat" description="ANK" evidence="3">
    <location>
        <begin position="452"/>
        <end position="485"/>
    </location>
</feature>
<evidence type="ECO:0000313" key="5">
    <source>
        <dbReference type="Proteomes" id="UP001497497"/>
    </source>
</evidence>
<feature type="repeat" description="ANK" evidence="3">
    <location>
        <begin position="1"/>
        <end position="33"/>
    </location>
</feature>
<dbReference type="PANTHER" id="PTHR24126">
    <property type="entry name" value="ANKYRIN REPEAT, PH AND SEC7 DOMAIN CONTAINING PROTEIN SECG-RELATED"/>
    <property type="match status" value="1"/>
</dbReference>
<dbReference type="InterPro" id="IPR036770">
    <property type="entry name" value="Ankyrin_rpt-contain_sf"/>
</dbReference>
<dbReference type="PRINTS" id="PR01415">
    <property type="entry name" value="ANKYRIN"/>
</dbReference>
<feature type="repeat" description="ANK" evidence="3">
    <location>
        <begin position="486"/>
        <end position="518"/>
    </location>
</feature>
<proteinExistence type="predicted"/>
<accession>A0AAV2IC81</accession>
<name>A0AAV2IC81_LYMST</name>